<dbReference type="PROSITE" id="PS50011">
    <property type="entry name" value="PROTEIN_KINASE_DOM"/>
    <property type="match status" value="1"/>
</dbReference>
<dbReference type="GO" id="GO:0004674">
    <property type="term" value="F:protein serine/threonine kinase activity"/>
    <property type="evidence" value="ECO:0007669"/>
    <property type="project" value="UniProtKB-EC"/>
</dbReference>
<comment type="catalytic activity">
    <reaction evidence="17">
        <text>L-seryl-[protein] + ATP = O-phospho-L-seryl-[protein] + ADP + H(+)</text>
        <dbReference type="Rhea" id="RHEA:17989"/>
        <dbReference type="Rhea" id="RHEA-COMP:9863"/>
        <dbReference type="Rhea" id="RHEA-COMP:11604"/>
        <dbReference type="ChEBI" id="CHEBI:15378"/>
        <dbReference type="ChEBI" id="CHEBI:29999"/>
        <dbReference type="ChEBI" id="CHEBI:30616"/>
        <dbReference type="ChEBI" id="CHEBI:83421"/>
        <dbReference type="ChEBI" id="CHEBI:456216"/>
        <dbReference type="EC" id="2.7.11.1"/>
    </reaction>
</comment>
<evidence type="ECO:0000256" key="5">
    <source>
        <dbReference type="ARBA" id="ARBA00022614"/>
    </source>
</evidence>
<dbReference type="Gene3D" id="1.10.510.10">
    <property type="entry name" value="Transferase(Phosphotransferase) domain 1"/>
    <property type="match status" value="1"/>
</dbReference>
<evidence type="ECO:0000256" key="12">
    <source>
        <dbReference type="ARBA" id="ARBA00022840"/>
    </source>
</evidence>
<protein>
    <recommendedName>
        <fullName evidence="3">non-specific serine/threonine protein kinase</fullName>
        <ecNumber evidence="3">2.7.11.1</ecNumber>
    </recommendedName>
</protein>
<evidence type="ECO:0000256" key="8">
    <source>
        <dbReference type="ARBA" id="ARBA00022729"/>
    </source>
</evidence>
<keyword evidence="11" id="KW-0418">Kinase</keyword>
<evidence type="ECO:0000256" key="14">
    <source>
        <dbReference type="ARBA" id="ARBA00023136"/>
    </source>
</evidence>
<keyword evidence="6" id="KW-0808">Transferase</keyword>
<organism evidence="21 22">
    <name type="scientific">Canna indica</name>
    <name type="common">Indian-shot</name>
    <dbReference type="NCBI Taxonomy" id="4628"/>
    <lineage>
        <taxon>Eukaryota</taxon>
        <taxon>Viridiplantae</taxon>
        <taxon>Streptophyta</taxon>
        <taxon>Embryophyta</taxon>
        <taxon>Tracheophyta</taxon>
        <taxon>Spermatophyta</taxon>
        <taxon>Magnoliopsida</taxon>
        <taxon>Liliopsida</taxon>
        <taxon>Zingiberales</taxon>
        <taxon>Cannaceae</taxon>
        <taxon>Canna</taxon>
    </lineage>
</organism>
<keyword evidence="8" id="KW-0732">Signal</keyword>
<keyword evidence="4" id="KW-0597">Phosphoprotein</keyword>
<comment type="similarity">
    <text evidence="2">Belongs to the protein kinase superfamily. Ser/Thr protein kinase family.</text>
</comment>
<feature type="transmembrane region" description="Helical" evidence="19">
    <location>
        <begin position="340"/>
        <end position="364"/>
    </location>
</feature>
<evidence type="ECO:0000256" key="4">
    <source>
        <dbReference type="ARBA" id="ARBA00022553"/>
    </source>
</evidence>
<sequence>MPALFSLLTATNRRLICLISSFWVCFICLSKKLFLAIPTSSLVLHHLPPSPSPCHLNPSSLSTSSPSPPSTASTALPTTASPARSGAMADTAMPWPLQFLLLLFFLAAWQDTVAAGVPQRDIDILLKFKESLSASVIGADAALHNWVPGSNPCRANITLWAGVICNLDSSVRGVQLENMSLSGPLNVDALVGMPTLRTMSFMNNSFQGPIPDVSKFPALRSIYMSMNRFSGEVPDGMFAGMAWLKKVHLSRNDFTGRIPSSLVNATRLLELRLDDNKFQGPIPEFRQPGLYLFNVSDNRLEGPIPIRLRKMSAKWFAGNDNLCGAPLSVACGFPKKYSRALTAAIIMICIAILLIIIGLILIFYRRRKEQAQPSRLPSSKSMEINQVQADKIPPAAAVVGATSKKLPKDEQGKLIFVKEGMVKFDIQDLLRASAEVLGSGSFGSSYKAILTDGPSVVVKRFKEMNGVGREDFHEHMRRIGRLCHPNLLPLVAYYYRKEEKLLVTEYMFNGSLAHMLHGNHGANVPPLDWPTRLKIIKGIARGLSFLYEELPVLNLPHGHLKSSNVLLNYSFDPILSDYALVPVMNKTHAAQIMVAFKSPECTMHSGKPTKKSDVWCFGILILEILTGKFPANYLRQGQVGTDLASWVNSVVREEWTGEVFDSNMKGTQGGEGEMLKLLHIGLACSEADVDKRCELAEAVAKIEELKEYDDGSTLVLSS</sequence>
<evidence type="ECO:0000256" key="19">
    <source>
        <dbReference type="SAM" id="Phobius"/>
    </source>
</evidence>
<evidence type="ECO:0000256" key="9">
    <source>
        <dbReference type="ARBA" id="ARBA00022737"/>
    </source>
</evidence>
<dbReference type="InterPro" id="IPR011009">
    <property type="entry name" value="Kinase-like_dom_sf"/>
</dbReference>
<evidence type="ECO:0000256" key="2">
    <source>
        <dbReference type="ARBA" id="ARBA00008684"/>
    </source>
</evidence>
<evidence type="ECO:0000256" key="17">
    <source>
        <dbReference type="ARBA" id="ARBA00048679"/>
    </source>
</evidence>
<gene>
    <name evidence="21" type="ORF">Cni_G07023</name>
</gene>
<dbReference type="EC" id="2.7.11.1" evidence="3"/>
<evidence type="ECO:0000256" key="10">
    <source>
        <dbReference type="ARBA" id="ARBA00022741"/>
    </source>
</evidence>
<name>A0AAQ3JY46_9LILI</name>
<dbReference type="Gene3D" id="3.30.200.20">
    <property type="entry name" value="Phosphorylase Kinase, domain 1"/>
    <property type="match status" value="1"/>
</dbReference>
<dbReference type="EMBL" id="CP136891">
    <property type="protein sequence ID" value="WOK98313.1"/>
    <property type="molecule type" value="Genomic_DNA"/>
</dbReference>
<keyword evidence="9" id="KW-0677">Repeat</keyword>
<reference evidence="21 22" key="1">
    <citation type="submission" date="2023-10" db="EMBL/GenBank/DDBJ databases">
        <title>Chromosome-scale genome assembly provides insights into flower coloration mechanisms of Canna indica.</title>
        <authorList>
            <person name="Li C."/>
        </authorList>
    </citation>
    <scope>NUCLEOTIDE SEQUENCE [LARGE SCALE GENOMIC DNA]</scope>
    <source>
        <tissue evidence="21">Flower</tissue>
    </source>
</reference>
<keyword evidence="22" id="KW-1185">Reference proteome</keyword>
<feature type="domain" description="Protein kinase" evidence="20">
    <location>
        <begin position="431"/>
        <end position="718"/>
    </location>
</feature>
<keyword evidence="14 19" id="KW-0472">Membrane</keyword>
<comment type="subcellular location">
    <subcellularLocation>
        <location evidence="1">Membrane</location>
        <topology evidence="1">Single-pass membrane protein</topology>
    </subcellularLocation>
</comment>
<evidence type="ECO:0000256" key="7">
    <source>
        <dbReference type="ARBA" id="ARBA00022692"/>
    </source>
</evidence>
<feature type="region of interest" description="Disordered" evidence="18">
    <location>
        <begin position="55"/>
        <end position="83"/>
    </location>
</feature>
<dbReference type="Gene3D" id="3.80.10.10">
    <property type="entry name" value="Ribonuclease Inhibitor"/>
    <property type="match status" value="2"/>
</dbReference>
<dbReference type="FunFam" id="3.30.200.20:FF:000307">
    <property type="entry name" value="pollen receptor-like kinase 1"/>
    <property type="match status" value="1"/>
</dbReference>
<dbReference type="Proteomes" id="UP001327560">
    <property type="component" value="Chromosome 2"/>
</dbReference>
<evidence type="ECO:0000256" key="11">
    <source>
        <dbReference type="ARBA" id="ARBA00022777"/>
    </source>
</evidence>
<dbReference type="FunFam" id="1.10.510.10:FF:000480">
    <property type="entry name" value="Pollen receptor-like kinase 1"/>
    <property type="match status" value="1"/>
</dbReference>
<evidence type="ECO:0000256" key="16">
    <source>
        <dbReference type="ARBA" id="ARBA00047899"/>
    </source>
</evidence>
<evidence type="ECO:0000256" key="13">
    <source>
        <dbReference type="ARBA" id="ARBA00022989"/>
    </source>
</evidence>
<dbReference type="PANTHER" id="PTHR48007">
    <property type="entry name" value="LEUCINE-RICH REPEAT RECEPTOR-LIKE PROTEIN KINASE PXC1"/>
    <property type="match status" value="1"/>
</dbReference>
<dbReference type="Pfam" id="PF00560">
    <property type="entry name" value="LRR_1"/>
    <property type="match status" value="1"/>
</dbReference>
<evidence type="ECO:0000256" key="15">
    <source>
        <dbReference type="ARBA" id="ARBA00023170"/>
    </source>
</evidence>
<keyword evidence="7 19" id="KW-0812">Transmembrane</keyword>
<keyword evidence="13 19" id="KW-1133">Transmembrane helix</keyword>
<dbReference type="SUPFAM" id="SSF52058">
    <property type="entry name" value="L domain-like"/>
    <property type="match status" value="1"/>
</dbReference>
<evidence type="ECO:0000256" key="3">
    <source>
        <dbReference type="ARBA" id="ARBA00012513"/>
    </source>
</evidence>
<evidence type="ECO:0000313" key="22">
    <source>
        <dbReference type="Proteomes" id="UP001327560"/>
    </source>
</evidence>
<dbReference type="GO" id="GO:0016020">
    <property type="term" value="C:membrane"/>
    <property type="evidence" value="ECO:0007669"/>
    <property type="project" value="UniProtKB-SubCell"/>
</dbReference>
<evidence type="ECO:0000313" key="21">
    <source>
        <dbReference type="EMBL" id="WOK98313.1"/>
    </source>
</evidence>
<dbReference type="InterPro" id="IPR013210">
    <property type="entry name" value="LRR_N_plant-typ"/>
</dbReference>
<dbReference type="InterPro" id="IPR000719">
    <property type="entry name" value="Prot_kinase_dom"/>
</dbReference>
<dbReference type="PANTHER" id="PTHR48007:SF64">
    <property type="entry name" value="POLLEN RECEPTOR-LIKE KINASE 1"/>
    <property type="match status" value="1"/>
</dbReference>
<proteinExistence type="inferred from homology"/>
<evidence type="ECO:0000256" key="1">
    <source>
        <dbReference type="ARBA" id="ARBA00004167"/>
    </source>
</evidence>
<keyword evidence="10" id="KW-0547">Nucleotide-binding</keyword>
<keyword evidence="5" id="KW-0433">Leucine-rich repeat</keyword>
<dbReference type="InterPro" id="IPR001611">
    <property type="entry name" value="Leu-rich_rpt"/>
</dbReference>
<comment type="catalytic activity">
    <reaction evidence="16">
        <text>L-threonyl-[protein] + ATP = O-phospho-L-threonyl-[protein] + ADP + H(+)</text>
        <dbReference type="Rhea" id="RHEA:46608"/>
        <dbReference type="Rhea" id="RHEA-COMP:11060"/>
        <dbReference type="Rhea" id="RHEA-COMP:11605"/>
        <dbReference type="ChEBI" id="CHEBI:15378"/>
        <dbReference type="ChEBI" id="CHEBI:30013"/>
        <dbReference type="ChEBI" id="CHEBI:30616"/>
        <dbReference type="ChEBI" id="CHEBI:61977"/>
        <dbReference type="ChEBI" id="CHEBI:456216"/>
        <dbReference type="EC" id="2.7.11.1"/>
    </reaction>
</comment>
<keyword evidence="15" id="KW-0675">Receptor</keyword>
<accession>A0AAQ3JY46</accession>
<keyword evidence="12" id="KW-0067">ATP-binding</keyword>
<evidence type="ECO:0000259" key="20">
    <source>
        <dbReference type="PROSITE" id="PS50011"/>
    </source>
</evidence>
<dbReference type="InterPro" id="IPR001245">
    <property type="entry name" value="Ser-Thr/Tyr_kinase_cat_dom"/>
</dbReference>
<dbReference type="SUPFAM" id="SSF56112">
    <property type="entry name" value="Protein kinase-like (PK-like)"/>
    <property type="match status" value="1"/>
</dbReference>
<dbReference type="AlphaFoldDB" id="A0AAQ3JY46"/>
<dbReference type="GO" id="GO:0005524">
    <property type="term" value="F:ATP binding"/>
    <property type="evidence" value="ECO:0007669"/>
    <property type="project" value="UniProtKB-KW"/>
</dbReference>
<dbReference type="Pfam" id="PF08263">
    <property type="entry name" value="LRRNT_2"/>
    <property type="match status" value="1"/>
</dbReference>
<evidence type="ECO:0000256" key="6">
    <source>
        <dbReference type="ARBA" id="ARBA00022679"/>
    </source>
</evidence>
<dbReference type="Pfam" id="PF07714">
    <property type="entry name" value="PK_Tyr_Ser-Thr"/>
    <property type="match status" value="1"/>
</dbReference>
<dbReference type="InterPro" id="IPR032675">
    <property type="entry name" value="LRR_dom_sf"/>
</dbReference>
<evidence type="ECO:0000256" key="18">
    <source>
        <dbReference type="SAM" id="MobiDB-lite"/>
    </source>
</evidence>
<dbReference type="InterPro" id="IPR046959">
    <property type="entry name" value="PRK1-6/SRF4-like"/>
</dbReference>